<feature type="compositionally biased region" description="Basic and acidic residues" evidence="2">
    <location>
        <begin position="171"/>
        <end position="184"/>
    </location>
</feature>
<name>A0A6A4HK17_9AGAR</name>
<dbReference type="AlphaFoldDB" id="A0A6A4HK17"/>
<dbReference type="EMBL" id="ML769492">
    <property type="protein sequence ID" value="KAE9397798.1"/>
    <property type="molecule type" value="Genomic_DNA"/>
</dbReference>
<feature type="domain" description="C2H2-type" evidence="3">
    <location>
        <begin position="15"/>
        <end position="37"/>
    </location>
</feature>
<feature type="compositionally biased region" description="Low complexity" evidence="2">
    <location>
        <begin position="110"/>
        <end position="124"/>
    </location>
</feature>
<evidence type="ECO:0000256" key="1">
    <source>
        <dbReference type="PROSITE-ProRule" id="PRU00042"/>
    </source>
</evidence>
<feature type="region of interest" description="Disordered" evidence="2">
    <location>
        <begin position="171"/>
        <end position="198"/>
    </location>
</feature>
<dbReference type="InterPro" id="IPR013087">
    <property type="entry name" value="Znf_C2H2_type"/>
</dbReference>
<dbReference type="InterPro" id="IPR036236">
    <property type="entry name" value="Znf_C2H2_sf"/>
</dbReference>
<organism evidence="4 5">
    <name type="scientific">Gymnopus androsaceus JB14</name>
    <dbReference type="NCBI Taxonomy" id="1447944"/>
    <lineage>
        <taxon>Eukaryota</taxon>
        <taxon>Fungi</taxon>
        <taxon>Dikarya</taxon>
        <taxon>Basidiomycota</taxon>
        <taxon>Agaricomycotina</taxon>
        <taxon>Agaricomycetes</taxon>
        <taxon>Agaricomycetidae</taxon>
        <taxon>Agaricales</taxon>
        <taxon>Marasmiineae</taxon>
        <taxon>Omphalotaceae</taxon>
        <taxon>Gymnopus</taxon>
    </lineage>
</organism>
<keyword evidence="1" id="KW-0862">Zinc</keyword>
<keyword evidence="1" id="KW-0863">Zinc-finger</keyword>
<feature type="domain" description="C2H2-type" evidence="3">
    <location>
        <begin position="46"/>
        <end position="75"/>
    </location>
</feature>
<keyword evidence="5" id="KW-1185">Reference proteome</keyword>
<dbReference type="GO" id="GO:0008270">
    <property type="term" value="F:zinc ion binding"/>
    <property type="evidence" value="ECO:0007669"/>
    <property type="project" value="UniProtKB-KW"/>
</dbReference>
<dbReference type="SUPFAM" id="SSF57667">
    <property type="entry name" value="beta-beta-alpha zinc fingers"/>
    <property type="match status" value="1"/>
</dbReference>
<dbReference type="Proteomes" id="UP000799118">
    <property type="component" value="Unassembled WGS sequence"/>
</dbReference>
<dbReference type="Gene3D" id="3.30.160.60">
    <property type="entry name" value="Classic Zinc Finger"/>
    <property type="match status" value="1"/>
</dbReference>
<keyword evidence="1" id="KW-0479">Metal-binding</keyword>
<dbReference type="OrthoDB" id="654211at2759"/>
<gene>
    <name evidence="4" type="ORF">BT96DRAFT_1020588</name>
</gene>
<evidence type="ECO:0000313" key="4">
    <source>
        <dbReference type="EMBL" id="KAE9397798.1"/>
    </source>
</evidence>
<reference evidence="4" key="1">
    <citation type="journal article" date="2019" name="Environ. Microbiol.">
        <title>Fungal ecological strategies reflected in gene transcription - a case study of two litter decomposers.</title>
        <authorList>
            <person name="Barbi F."/>
            <person name="Kohler A."/>
            <person name="Barry K."/>
            <person name="Baskaran P."/>
            <person name="Daum C."/>
            <person name="Fauchery L."/>
            <person name="Ihrmark K."/>
            <person name="Kuo A."/>
            <person name="LaButti K."/>
            <person name="Lipzen A."/>
            <person name="Morin E."/>
            <person name="Grigoriev I.V."/>
            <person name="Henrissat B."/>
            <person name="Lindahl B."/>
            <person name="Martin F."/>
        </authorList>
    </citation>
    <scope>NUCLEOTIDE SEQUENCE</scope>
    <source>
        <strain evidence="4">JB14</strain>
    </source>
</reference>
<sequence length="292" mass="33353">MPRATSLKLINQSACQCNECGVVIAHRHDMRRHMRTHGVGMAQVKYQCSWPDCSFEALQKSNLNTHYRTHSQDKSKACPEESTTTCPSQGRLERRRKIVQRNLLPHHPSDISSPTSSKPSFDSTLDFPSLPESSTIDPIPEPVGKPFFPDGPPSNLDDLFFEPDFVHRRQDPESNWDEIRRSPEPRPLSPAVEIRTFSPSPKSPNLPFDYAPADRWSKPLPIYGRASIDIHHSQVSVQQLQPTPFDSALRRMAELNRTIPVTIPETDFREIFSPDYENFLEQFARPMPPWSS</sequence>
<dbReference type="SMART" id="SM00355">
    <property type="entry name" value="ZnF_C2H2"/>
    <property type="match status" value="2"/>
</dbReference>
<protein>
    <recommendedName>
        <fullName evidence="3">C2H2-type domain-containing protein</fullName>
    </recommendedName>
</protein>
<accession>A0A6A4HK17</accession>
<feature type="region of interest" description="Disordered" evidence="2">
    <location>
        <begin position="102"/>
        <end position="154"/>
    </location>
</feature>
<evidence type="ECO:0000256" key="2">
    <source>
        <dbReference type="SAM" id="MobiDB-lite"/>
    </source>
</evidence>
<evidence type="ECO:0000313" key="5">
    <source>
        <dbReference type="Proteomes" id="UP000799118"/>
    </source>
</evidence>
<evidence type="ECO:0000259" key="3">
    <source>
        <dbReference type="PROSITE" id="PS50157"/>
    </source>
</evidence>
<dbReference type="PROSITE" id="PS00028">
    <property type="entry name" value="ZINC_FINGER_C2H2_1"/>
    <property type="match status" value="1"/>
</dbReference>
<dbReference type="PROSITE" id="PS50157">
    <property type="entry name" value="ZINC_FINGER_C2H2_2"/>
    <property type="match status" value="2"/>
</dbReference>
<proteinExistence type="predicted"/>